<sequence length="300" mass="33668">MKVLRVTNSDRYEVSDKGRVWKSGPRRHGPIPELRIPVHGFSWGAGYRAFLRVATPRWAASSFGVFIKLQEVGANAELAERWLIVPRSGGVTSDTTVGYFAAIAEETGFSEKDITKAVEVLTHKEVAWLDWVEVEDDSRTVREFPDNPAQSATCTVLLCTESSVSKKEAPPENPAAESTPEPPDDVDAIWTHYKIHRPRVRVLSEKVRGLILKRLKETFTVDDLKLAIDGNFRSPHHCGQNDTQTEYHNLELIVRDTEHVQQFIDLADAADKPVLGAKSQLTARAVESFVRRVRKESEDA</sequence>
<protein>
    <submittedName>
        <fullName evidence="2">Uncharacterized protein</fullName>
    </submittedName>
</protein>
<dbReference type="AlphaFoldDB" id="A0A0F9KVT5"/>
<name>A0A0F9KVT5_9ZZZZ</name>
<gene>
    <name evidence="2" type="ORF">LCGC14_1355760</name>
</gene>
<organism evidence="2">
    <name type="scientific">marine sediment metagenome</name>
    <dbReference type="NCBI Taxonomy" id="412755"/>
    <lineage>
        <taxon>unclassified sequences</taxon>
        <taxon>metagenomes</taxon>
        <taxon>ecological metagenomes</taxon>
    </lineage>
</organism>
<evidence type="ECO:0000256" key="1">
    <source>
        <dbReference type="SAM" id="MobiDB-lite"/>
    </source>
</evidence>
<comment type="caution">
    <text evidence="2">The sequence shown here is derived from an EMBL/GenBank/DDBJ whole genome shotgun (WGS) entry which is preliminary data.</text>
</comment>
<accession>A0A0F9KVT5</accession>
<proteinExistence type="predicted"/>
<evidence type="ECO:0000313" key="2">
    <source>
        <dbReference type="EMBL" id="KKM78861.1"/>
    </source>
</evidence>
<reference evidence="2" key="1">
    <citation type="journal article" date="2015" name="Nature">
        <title>Complex archaea that bridge the gap between prokaryotes and eukaryotes.</title>
        <authorList>
            <person name="Spang A."/>
            <person name="Saw J.H."/>
            <person name="Jorgensen S.L."/>
            <person name="Zaremba-Niedzwiedzka K."/>
            <person name="Martijn J."/>
            <person name="Lind A.E."/>
            <person name="van Eijk R."/>
            <person name="Schleper C."/>
            <person name="Guy L."/>
            <person name="Ettema T.J."/>
        </authorList>
    </citation>
    <scope>NUCLEOTIDE SEQUENCE</scope>
</reference>
<feature type="region of interest" description="Disordered" evidence="1">
    <location>
        <begin position="165"/>
        <end position="184"/>
    </location>
</feature>
<dbReference type="EMBL" id="LAZR01008423">
    <property type="protein sequence ID" value="KKM78861.1"/>
    <property type="molecule type" value="Genomic_DNA"/>
</dbReference>